<dbReference type="AlphaFoldDB" id="A0A1G1T5Y7"/>
<dbReference type="EMBL" id="MDZB01000098">
    <property type="protein sequence ID" value="OGX86298.1"/>
    <property type="molecule type" value="Genomic_DNA"/>
</dbReference>
<evidence type="ECO:0000256" key="1">
    <source>
        <dbReference type="ARBA" id="ARBA00022737"/>
    </source>
</evidence>
<accession>A0A1G1T5Y7</accession>
<feature type="domain" description="Sortilin N-terminal" evidence="3">
    <location>
        <begin position="600"/>
        <end position="729"/>
    </location>
</feature>
<organism evidence="4 5">
    <name type="scientific">Hymenobacter lapidarius</name>
    <dbReference type="NCBI Taxonomy" id="1908237"/>
    <lineage>
        <taxon>Bacteria</taxon>
        <taxon>Pseudomonadati</taxon>
        <taxon>Bacteroidota</taxon>
        <taxon>Cytophagia</taxon>
        <taxon>Cytophagales</taxon>
        <taxon>Hymenobacteraceae</taxon>
        <taxon>Hymenobacter</taxon>
    </lineage>
</organism>
<dbReference type="PANTHER" id="PTHR12106:SF27">
    <property type="entry name" value="SORTILIN-RELATED RECEPTOR"/>
    <property type="match status" value="1"/>
</dbReference>
<gene>
    <name evidence="4" type="ORF">BEN47_01740</name>
</gene>
<feature type="domain" description="Sortilin N-terminal" evidence="3">
    <location>
        <begin position="142"/>
        <end position="266"/>
    </location>
</feature>
<dbReference type="InterPro" id="IPR015943">
    <property type="entry name" value="WD40/YVTN_repeat-like_dom_sf"/>
</dbReference>
<evidence type="ECO:0000313" key="5">
    <source>
        <dbReference type="Proteomes" id="UP000176294"/>
    </source>
</evidence>
<keyword evidence="5" id="KW-1185">Reference proteome</keyword>
<name>A0A1G1T5Y7_9BACT</name>
<dbReference type="STRING" id="1908237.BEN47_01740"/>
<dbReference type="InterPro" id="IPR050310">
    <property type="entry name" value="VPS10-sortilin"/>
</dbReference>
<dbReference type="Proteomes" id="UP000176294">
    <property type="component" value="Unassembled WGS sequence"/>
</dbReference>
<evidence type="ECO:0000313" key="4">
    <source>
        <dbReference type="EMBL" id="OGX86298.1"/>
    </source>
</evidence>
<dbReference type="Gene3D" id="2.130.10.10">
    <property type="entry name" value="YVTN repeat-like/Quinoprotein amine dehydrogenase"/>
    <property type="match status" value="4"/>
</dbReference>
<dbReference type="RefSeq" id="WP_070727387.1">
    <property type="nucleotide sequence ID" value="NZ_MDZB01000098.1"/>
</dbReference>
<feature type="region of interest" description="Disordered" evidence="2">
    <location>
        <begin position="544"/>
        <end position="565"/>
    </location>
</feature>
<dbReference type="InterPro" id="IPR031778">
    <property type="entry name" value="Sortilin_N"/>
</dbReference>
<evidence type="ECO:0000259" key="3">
    <source>
        <dbReference type="Pfam" id="PF15902"/>
    </source>
</evidence>
<dbReference type="SUPFAM" id="SSF50939">
    <property type="entry name" value="Sialidases"/>
    <property type="match status" value="1"/>
</dbReference>
<dbReference type="CDD" id="cd15482">
    <property type="entry name" value="Sialidase_non-viral"/>
    <property type="match status" value="2"/>
</dbReference>
<dbReference type="SUPFAM" id="SSF110296">
    <property type="entry name" value="Oligoxyloglucan reducing end-specific cellobiohydrolase"/>
    <property type="match status" value="1"/>
</dbReference>
<keyword evidence="1" id="KW-0677">Repeat</keyword>
<evidence type="ECO:0000256" key="2">
    <source>
        <dbReference type="SAM" id="MobiDB-lite"/>
    </source>
</evidence>
<keyword evidence="4" id="KW-0378">Hydrolase</keyword>
<dbReference type="GO" id="GO:0016787">
    <property type="term" value="F:hydrolase activity"/>
    <property type="evidence" value="ECO:0007669"/>
    <property type="project" value="UniProtKB-KW"/>
</dbReference>
<reference evidence="4 5" key="1">
    <citation type="submission" date="2016-08" db="EMBL/GenBank/DDBJ databases">
        <title>Hymenobacter coccineus sp. nov., Hymenobacter lapidarius sp. nov. and Hymenobacter glacialis sp. nov., isolated from Antarctic soil.</title>
        <authorList>
            <person name="Sedlacek I."/>
            <person name="Kralova S."/>
            <person name="Kyrova K."/>
            <person name="Maslanova I."/>
            <person name="Stankova E."/>
            <person name="Vrbovska V."/>
            <person name="Nemec M."/>
            <person name="Bartak M."/>
            <person name="Svec P."/>
            <person name="Busse H.-J."/>
            <person name="Pantucek R."/>
        </authorList>
    </citation>
    <scope>NUCLEOTIDE SEQUENCE [LARGE SCALE GENOMIC DNA]</scope>
    <source>
        <strain evidence="4 5">CCM 8643</strain>
    </source>
</reference>
<dbReference type="InterPro" id="IPR036278">
    <property type="entry name" value="Sialidase_sf"/>
</dbReference>
<protein>
    <submittedName>
        <fullName evidence="4">Glycosyl hydrolase</fullName>
    </submittedName>
</protein>
<comment type="caution">
    <text evidence="4">The sequence shown here is derived from an EMBL/GenBank/DDBJ whole genome shotgun (WGS) entry which is preliminary data.</text>
</comment>
<proteinExistence type="predicted"/>
<dbReference type="PANTHER" id="PTHR12106">
    <property type="entry name" value="SORTILIN RELATED"/>
    <property type="match status" value="1"/>
</dbReference>
<sequence length="1075" mass="117900">MPHSYTSLKTGFLALLLVLTVASGSFGQSKTKSKSKPAKGTVAVFDSALYNGLTWRSIGPYRGGRSCTVTGVPGQPNLYYMGATGGGVWRTKDGGGTWENISDKYFGGSIGAVAVSEADPNVLYVGQGEKTVRGNVSSGFGVWKSTDAGKSWQNVGLKDSRHIGRIRIHPKNPDLVYVAAMGDLYQPSEMRGVYRSKDGGKNWERVLFANKDAGAVDLTFDPTNPRILFATTWNVRRTPYGFSSGGPGSGLWKSSDGGDTWQDISRREGLPKGTLGIGAVTVSPVNSNRMWVLLEAENGGVFRSDDGGLTFKKTNEDRSLRQRAWYYTRIYADPKDEDVVYVMNVSYHKSKDGGTTFESRNAPHGDHHDLWIAPENTSRMIIADDGGAQISSDGGLNWTTYFNQPTAQFYRVVTDNHFPYRIYGAQQDNSTVRILHRSSGNTIGERDWETTAGSESAHLAVDPTNPDIVYGGSYGGLLTRVDHSTDQTRSINVWPDNPMGHGAIDSKYRFQWNYPILFSPHNPKKLYAGSNHLHVSTNEGQSWATISPDLTRNDPKTLGSSGGPLTQDNTSVEYYGTVFAITESPVEAGVIWTGSDDGLVQVTRDEGKTWTKVTPKDLPEWSQINSIEAHPTAKGTAYIAATRYKSGDFRPYLYRTTDYGRTWTSISAGIPATHFTRVVRADPKRAGLLYAGTEYGMYTSFNDGASWQPFQLNLPQVPITDLTLKNDNLIAATQGRGFWLIDDLTPLHQLTPAVAASKVHLFKPLASYRLEGAGGPTVPKTAGQNHPGGVMLHYYLAQKLDTTSTLKLEILDSNGKLIRAFTNKAKAVEKDKKPAPGADKDKLVTKKGLNRFVWDMRYPEASKFDGIILWGGGTDGPRATPGTYRARLTLNKETPQETEVVVLPDPRAKATPQELQAQFAFLQEVRDKLTETNDAVRDIRTMRGQLKALTTPLKADAAYREIVQAADAIDKKMTAVEEALYQTKNRSGQDPLNFPIRLNNKLANLVGQASEGNYAPTDQLVAFKKEVTEQIDQQLGALKQLREQDVPALNKLIRDKAVDAISMPKPKPAAAPASL</sequence>
<dbReference type="Pfam" id="PF15902">
    <property type="entry name" value="Sortilin-Vps10"/>
    <property type="match status" value="2"/>
</dbReference>
<dbReference type="OrthoDB" id="9757809at2"/>